<reference evidence="3" key="1">
    <citation type="journal article" date="2019" name="Int. J. Syst. Evol. Microbiol.">
        <title>The Global Catalogue of Microorganisms (GCM) 10K type strain sequencing project: providing services to taxonomists for standard genome sequencing and annotation.</title>
        <authorList>
            <consortium name="The Broad Institute Genomics Platform"/>
            <consortium name="The Broad Institute Genome Sequencing Center for Infectious Disease"/>
            <person name="Wu L."/>
            <person name="Ma J."/>
        </authorList>
    </citation>
    <scope>NUCLEOTIDE SEQUENCE [LARGE SCALE GENOMIC DNA]</scope>
    <source>
        <strain evidence="3">JCM 17111</strain>
    </source>
</reference>
<keyword evidence="1" id="KW-1133">Transmembrane helix</keyword>
<evidence type="ECO:0000313" key="3">
    <source>
        <dbReference type="Proteomes" id="UP001500954"/>
    </source>
</evidence>
<dbReference type="Proteomes" id="UP001500954">
    <property type="component" value="Unassembled WGS sequence"/>
</dbReference>
<evidence type="ECO:0000256" key="1">
    <source>
        <dbReference type="SAM" id="Phobius"/>
    </source>
</evidence>
<proteinExistence type="predicted"/>
<keyword evidence="3" id="KW-1185">Reference proteome</keyword>
<protein>
    <submittedName>
        <fullName evidence="2">Uncharacterized protein</fullName>
    </submittedName>
</protein>
<organism evidence="2 3">
    <name type="scientific">Snuella lapsa</name>
    <dbReference type="NCBI Taxonomy" id="870481"/>
    <lineage>
        <taxon>Bacteria</taxon>
        <taxon>Pseudomonadati</taxon>
        <taxon>Bacteroidota</taxon>
        <taxon>Flavobacteriia</taxon>
        <taxon>Flavobacteriales</taxon>
        <taxon>Flavobacteriaceae</taxon>
        <taxon>Snuella</taxon>
    </lineage>
</organism>
<dbReference type="EMBL" id="BAABCY010000007">
    <property type="protein sequence ID" value="GAA3553932.1"/>
    <property type="molecule type" value="Genomic_DNA"/>
</dbReference>
<accession>A0ABP6WMT9</accession>
<evidence type="ECO:0000313" key="2">
    <source>
        <dbReference type="EMBL" id="GAA3553932.1"/>
    </source>
</evidence>
<keyword evidence="1" id="KW-0472">Membrane</keyword>
<gene>
    <name evidence="2" type="ORF">GCM10022395_01840</name>
</gene>
<keyword evidence="1" id="KW-0812">Transmembrane</keyword>
<name>A0ABP6WMT9_9FLAO</name>
<comment type="caution">
    <text evidence="2">The sequence shown here is derived from an EMBL/GenBank/DDBJ whole genome shotgun (WGS) entry which is preliminary data.</text>
</comment>
<feature type="transmembrane region" description="Helical" evidence="1">
    <location>
        <begin position="21"/>
        <end position="39"/>
    </location>
</feature>
<sequence>MDIIPIIANKVLALKNKTKTYVLIVLVLCIWGIIGYRVLSAINPNAPQIAQQNMEVQFTPNTIKEADNFSVQTVERDPFLGTLYVKKEKKQVIQRPVTKSITWPDVIYHGSISTQHKQIKMFIVSINGLQQFVKPKQTIEGIKLLRGTSQSIVISYKGQRKTVQKI</sequence>